<dbReference type="InterPro" id="IPR046368">
    <property type="entry name" value="Tag1"/>
</dbReference>
<sequence length="877" mass="95052">MSNLADNRPRSPPQSSNSRPSSRISHKSLPSQRSRSFNDSEETTPLLARQADYDRQNGGNLANGAPGSPTTPSSRSTQEGFEDDKKGQRRWASVISLSFLILVVIAILCLGFAAPAIVEEYAQQAVVFDPTDLSINSFTATGVRARVQGTFKLDASRVRKKVIADIGRFGTWIAKEIETKESEIKVYLPEYGNVLLGVADVPPIKVNVRNNHVNTIDFLADLEPGDMDGIRRIANDWLDGRLGSLRVQGVATVPLKSGIFSLGTQKISQSMLFEGHDLPAFPELDVKALRFAEIGPPGQPEGVAAIASVSVMNDYPVKFDIPPLRFDVLVPNCLPDQEYLFLADAKTDAAHIRPKQFVNMNITGLIQELPQKLTTACPLSNTSPLDAILADYLLGKDTTIIVRGGTRQEAETPGWLVDLIRGTTVPLPLPGHPFDNLIRNFSLADVHFSLPDPFAEPDTPDSQPKISAIVKVLIALPEDMNFNVDVDRVRADADVFYKGRKLGELDLHKWQKATTSKIEEKNHAGLLVQAKVEEAPLNITNEDAFTDLLQSLVFGGKGVDLGIKASVDVNTNTALGVFVVRKIPAEGKIHVKPLSGGGFSDMRLQIGSLEILETTQSSLRLQAKANITNPSEYSARIPYININILNNDTILGNVFAKNLDIVPGNSNNIVAVAVWNPSVVSGAEGSKVGRDLLSQYISGYNTTLTLKTHKDTIPSQPALGRALSNLEIVINTPKLSLPHIPGDGGHEDDPDQNDGGPHFIRDATMHLLTSTASFRLISPLPKTTLYITSIHALAFYNHTIPIGSIDHEFPFAVPPGESTTPRLPVIWDISGTGADAVRDALGGTLKLDAKANASVKIGEWEERLWFVGGGIGAHVVL</sequence>
<evidence type="ECO:0000256" key="2">
    <source>
        <dbReference type="SAM" id="Phobius"/>
    </source>
</evidence>
<evidence type="ECO:0000259" key="4">
    <source>
        <dbReference type="Pfam" id="PF26150"/>
    </source>
</evidence>
<dbReference type="GO" id="GO:0000329">
    <property type="term" value="C:fungal-type vacuole membrane"/>
    <property type="evidence" value="ECO:0007669"/>
    <property type="project" value="InterPro"/>
</dbReference>
<protein>
    <recommendedName>
        <fullName evidence="8">Pre-rRNA processing protein</fullName>
    </recommendedName>
</protein>
<dbReference type="InterPro" id="IPR055011">
    <property type="entry name" value="Tag1_C"/>
</dbReference>
<dbReference type="InterPro" id="IPR059066">
    <property type="entry name" value="Ig_Tag1-like_5th"/>
</dbReference>
<dbReference type="Proteomes" id="UP000606974">
    <property type="component" value="Unassembled WGS sequence"/>
</dbReference>
<feature type="domain" description="Tag1-like fourth Ig-like" evidence="4">
    <location>
        <begin position="605"/>
        <end position="718"/>
    </location>
</feature>
<name>A0A8H7AG29_9EURO</name>
<dbReference type="InterPro" id="IPR059065">
    <property type="entry name" value="Ig_Tag1-like_4th"/>
</dbReference>
<dbReference type="PANTHER" id="PTHR35895:SF3">
    <property type="entry name" value="PRE-RRNA PROCESSING PROTEIN"/>
    <property type="match status" value="1"/>
</dbReference>
<evidence type="ECO:0000313" key="7">
    <source>
        <dbReference type="Proteomes" id="UP000606974"/>
    </source>
</evidence>
<keyword evidence="2" id="KW-0812">Transmembrane</keyword>
<dbReference type="Pfam" id="PF22786">
    <property type="entry name" value="Tag1_C"/>
    <property type="match status" value="1"/>
</dbReference>
<dbReference type="AlphaFoldDB" id="A0A8H7AG29"/>
<evidence type="ECO:0008006" key="8">
    <source>
        <dbReference type="Google" id="ProtNLM"/>
    </source>
</evidence>
<comment type="caution">
    <text evidence="6">The sequence shown here is derived from an EMBL/GenBank/DDBJ whole genome shotgun (WGS) entry which is preliminary data.</text>
</comment>
<dbReference type="PANTHER" id="PTHR35895">
    <property type="entry name" value="CHROMOSOME 16, WHOLE GENOME SHOTGUN SEQUENCE"/>
    <property type="match status" value="1"/>
</dbReference>
<feature type="region of interest" description="Disordered" evidence="1">
    <location>
        <begin position="1"/>
        <end position="85"/>
    </location>
</feature>
<feature type="transmembrane region" description="Helical" evidence="2">
    <location>
        <begin position="94"/>
        <end position="118"/>
    </location>
</feature>
<keyword evidence="2" id="KW-0472">Membrane</keyword>
<feature type="region of interest" description="Disordered" evidence="1">
    <location>
        <begin position="739"/>
        <end position="758"/>
    </location>
</feature>
<evidence type="ECO:0000313" key="6">
    <source>
        <dbReference type="EMBL" id="KAF7508313.1"/>
    </source>
</evidence>
<accession>A0A8H7AG29</accession>
<feature type="compositionally biased region" description="Low complexity" evidence="1">
    <location>
        <begin position="13"/>
        <end position="23"/>
    </location>
</feature>
<dbReference type="Pfam" id="PF26150">
    <property type="entry name" value="LEA-2_4"/>
    <property type="match status" value="1"/>
</dbReference>
<dbReference type="EMBL" id="JAACFV010000056">
    <property type="protein sequence ID" value="KAF7508313.1"/>
    <property type="molecule type" value="Genomic_DNA"/>
</dbReference>
<organism evidence="6 7">
    <name type="scientific">Endocarpon pusillum</name>
    <dbReference type="NCBI Taxonomy" id="364733"/>
    <lineage>
        <taxon>Eukaryota</taxon>
        <taxon>Fungi</taxon>
        <taxon>Dikarya</taxon>
        <taxon>Ascomycota</taxon>
        <taxon>Pezizomycotina</taxon>
        <taxon>Eurotiomycetes</taxon>
        <taxon>Chaetothyriomycetidae</taxon>
        <taxon>Verrucariales</taxon>
        <taxon>Verrucariaceae</taxon>
        <taxon>Endocarpon</taxon>
    </lineage>
</organism>
<evidence type="ECO:0000256" key="1">
    <source>
        <dbReference type="SAM" id="MobiDB-lite"/>
    </source>
</evidence>
<evidence type="ECO:0000259" key="3">
    <source>
        <dbReference type="Pfam" id="PF22786"/>
    </source>
</evidence>
<dbReference type="Pfam" id="PF26153">
    <property type="entry name" value="LEA-2L_5"/>
    <property type="match status" value="1"/>
</dbReference>
<gene>
    <name evidence="6" type="ORF">GJ744_009458</name>
</gene>
<proteinExistence type="predicted"/>
<evidence type="ECO:0000259" key="5">
    <source>
        <dbReference type="Pfam" id="PF26153"/>
    </source>
</evidence>
<reference evidence="6" key="1">
    <citation type="submission" date="2020-02" db="EMBL/GenBank/DDBJ databases">
        <authorList>
            <person name="Palmer J.M."/>
        </authorList>
    </citation>
    <scope>NUCLEOTIDE SEQUENCE</scope>
    <source>
        <strain evidence="6">EPUS1.4</strain>
        <tissue evidence="6">Thallus</tissue>
    </source>
</reference>
<keyword evidence="7" id="KW-1185">Reference proteome</keyword>
<dbReference type="Pfam" id="PF26174">
    <property type="entry name" value="LEA-2_1"/>
    <property type="match status" value="1"/>
</dbReference>
<feature type="compositionally biased region" description="Polar residues" evidence="1">
    <location>
        <begin position="28"/>
        <end position="37"/>
    </location>
</feature>
<keyword evidence="2" id="KW-1133">Transmembrane helix</keyword>
<dbReference type="OrthoDB" id="5596576at2759"/>
<feature type="domain" description="Tag1-like fifth Ig-like" evidence="5">
    <location>
        <begin position="753"/>
        <end position="865"/>
    </location>
</feature>
<feature type="domain" description="Tag1 C-terminal" evidence="3">
    <location>
        <begin position="480"/>
        <end position="592"/>
    </location>
</feature>
<feature type="compositionally biased region" description="Low complexity" evidence="1">
    <location>
        <begin position="66"/>
        <end position="77"/>
    </location>
</feature>